<dbReference type="Proteomes" id="UP000198406">
    <property type="component" value="Unassembled WGS sequence"/>
</dbReference>
<dbReference type="AlphaFoldDB" id="A0A1Z5JBY5"/>
<evidence type="ECO:0000313" key="1">
    <source>
        <dbReference type="EMBL" id="GAX11466.1"/>
    </source>
</evidence>
<protein>
    <submittedName>
        <fullName evidence="1">Uncharacterized protein</fullName>
    </submittedName>
</protein>
<reference evidence="1 2" key="1">
    <citation type="journal article" date="2015" name="Plant Cell">
        <title>Oil accumulation by the oleaginous diatom Fistulifera solaris as revealed by the genome and transcriptome.</title>
        <authorList>
            <person name="Tanaka T."/>
            <person name="Maeda Y."/>
            <person name="Veluchamy A."/>
            <person name="Tanaka M."/>
            <person name="Abida H."/>
            <person name="Marechal E."/>
            <person name="Bowler C."/>
            <person name="Muto M."/>
            <person name="Sunaga Y."/>
            <person name="Tanaka M."/>
            <person name="Yoshino T."/>
            <person name="Taniguchi T."/>
            <person name="Fukuda Y."/>
            <person name="Nemoto M."/>
            <person name="Matsumoto M."/>
            <person name="Wong P.S."/>
            <person name="Aburatani S."/>
            <person name="Fujibuchi W."/>
        </authorList>
    </citation>
    <scope>NUCLEOTIDE SEQUENCE [LARGE SCALE GENOMIC DNA]</scope>
    <source>
        <strain evidence="1 2">JPCC DA0580</strain>
    </source>
</reference>
<proteinExistence type="predicted"/>
<comment type="caution">
    <text evidence="1">The sequence shown here is derived from an EMBL/GenBank/DDBJ whole genome shotgun (WGS) entry which is preliminary data.</text>
</comment>
<dbReference type="EMBL" id="BDSP01000041">
    <property type="protein sequence ID" value="GAX11466.1"/>
    <property type="molecule type" value="Genomic_DNA"/>
</dbReference>
<name>A0A1Z5JBY5_FISSO</name>
<sequence>MGCACPRHSETNHFHSMERSARCCPAQVKNGEDADVVQEIRCKMLKRRVMTIKCFSYKHHASKDPNNWFATLFPVTNNFIDHGDGTSSPKSLATLAAEAVYRYLATSTERLPGPLPPDVVEELTSTLRMALAHNPTTWRTWLDLAIELGDWGAVGRASIMIENLSEKNREALDKMIYAGDWSGIVYRRLPSIEVAFEAEFEQWLDADY</sequence>
<gene>
    <name evidence="1" type="ORF">FisN_22Lu161</name>
</gene>
<organism evidence="1 2">
    <name type="scientific">Fistulifera solaris</name>
    <name type="common">Oleaginous diatom</name>
    <dbReference type="NCBI Taxonomy" id="1519565"/>
    <lineage>
        <taxon>Eukaryota</taxon>
        <taxon>Sar</taxon>
        <taxon>Stramenopiles</taxon>
        <taxon>Ochrophyta</taxon>
        <taxon>Bacillariophyta</taxon>
        <taxon>Bacillariophyceae</taxon>
        <taxon>Bacillariophycidae</taxon>
        <taxon>Naviculales</taxon>
        <taxon>Naviculaceae</taxon>
        <taxon>Fistulifera</taxon>
    </lineage>
</organism>
<dbReference type="InParanoid" id="A0A1Z5JBY5"/>
<accession>A0A1Z5JBY5</accession>
<evidence type="ECO:0000313" key="2">
    <source>
        <dbReference type="Proteomes" id="UP000198406"/>
    </source>
</evidence>
<keyword evidence="2" id="KW-1185">Reference proteome</keyword>